<dbReference type="GO" id="GO:0019878">
    <property type="term" value="P:lysine biosynthetic process via aminoadipic acid"/>
    <property type="evidence" value="ECO:0007669"/>
    <property type="project" value="TreeGrafter"/>
</dbReference>
<dbReference type="InterPro" id="IPR055066">
    <property type="entry name" value="AASDHPPT_N"/>
</dbReference>
<evidence type="ECO:0000256" key="8">
    <source>
        <dbReference type="ARBA" id="ARBA00048794"/>
    </source>
</evidence>
<evidence type="ECO:0000256" key="5">
    <source>
        <dbReference type="ARBA" id="ARBA00030484"/>
    </source>
</evidence>
<dbReference type="InterPro" id="IPR008278">
    <property type="entry name" value="4-PPantetheinyl_Trfase_dom"/>
</dbReference>
<dbReference type="Gene3D" id="3.90.470.20">
    <property type="entry name" value="4'-phosphopantetheinyl transferase domain"/>
    <property type="match status" value="2"/>
</dbReference>
<sequence>MTLTKKLQTKIGIFKLLFNVNVFQGQTKLLTFPERYYSGRIKNHYNFYNKLMDSPYNSNHCLCHRYAFSLSNAISSSNFEKNFKLGIQAVTKEEFEKICRFRYREDSLASLAGKLILRQMAKKFTNFSWNEIKFDRTERGKPFLSFPPVTTFGMNISHQGDYVAFVSSCSSNVGVDCMRLDVSRNNKTADEYINSMSKSASPNELRIMKTQPTDIMKMTVFYRIWCLKESFLKATGQGIINDLSTIDFQINTSERYKPGVFIKSTKVNVDGKNETNFQFEESFIDSNHMVAVCYNSKLPKKCKFYENEETKVFFSKVDFDFLLQGATILNPLHDNGTSAYEEFIKKPKKTF</sequence>
<comment type="catalytic activity">
    <reaction evidence="8">
        <text>apo-[ACP] + acetyl-CoA = acetyl-[ACP] + adenosine 3',5'-bisphosphate + H(+)</text>
        <dbReference type="Rhea" id="RHEA:46564"/>
        <dbReference type="Rhea" id="RHEA-COMP:9621"/>
        <dbReference type="Rhea" id="RHEA-COMP:9690"/>
        <dbReference type="ChEBI" id="CHEBI:15378"/>
        <dbReference type="ChEBI" id="CHEBI:29999"/>
        <dbReference type="ChEBI" id="CHEBI:57288"/>
        <dbReference type="ChEBI" id="CHEBI:58343"/>
        <dbReference type="ChEBI" id="CHEBI:78446"/>
    </reaction>
    <physiologicalReaction direction="left-to-right" evidence="8">
        <dbReference type="Rhea" id="RHEA:46565"/>
    </physiologicalReaction>
</comment>
<dbReference type="GO" id="GO:0008897">
    <property type="term" value="F:holo-[acyl-carrier-protein] synthase activity"/>
    <property type="evidence" value="ECO:0007669"/>
    <property type="project" value="UniProtKB-EC"/>
</dbReference>
<feature type="domain" description="4'-phosphopantetheinyl transferase" evidence="9">
    <location>
        <begin position="173"/>
        <end position="266"/>
    </location>
</feature>
<evidence type="ECO:0000259" key="10">
    <source>
        <dbReference type="Pfam" id="PF22624"/>
    </source>
</evidence>
<proteinExistence type="inferred from homology"/>
<name>A0A0K0DTD3_STRER</name>
<dbReference type="FunFam" id="3.90.470.20:FF:000003">
    <property type="entry name" value="L-aminoadipate-semialdehyde dehydrogenase-phosphopantetheinyl transferase"/>
    <property type="match status" value="1"/>
</dbReference>
<dbReference type="Pfam" id="PF01648">
    <property type="entry name" value="ACPS"/>
    <property type="match status" value="1"/>
</dbReference>
<evidence type="ECO:0000259" key="9">
    <source>
        <dbReference type="Pfam" id="PF01648"/>
    </source>
</evidence>
<evidence type="ECO:0000256" key="1">
    <source>
        <dbReference type="ARBA" id="ARBA00006195"/>
    </source>
</evidence>
<evidence type="ECO:0000256" key="6">
    <source>
        <dbReference type="ARBA" id="ARBA00033443"/>
    </source>
</evidence>
<evidence type="ECO:0000313" key="11">
    <source>
        <dbReference type="Proteomes" id="UP000035681"/>
    </source>
</evidence>
<comment type="similarity">
    <text evidence="1">Belongs to the P-Pant transferase superfamily. AcpS family.</text>
</comment>
<evidence type="ECO:0000256" key="4">
    <source>
        <dbReference type="ARBA" id="ARBA00022679"/>
    </source>
</evidence>
<keyword evidence="11" id="KW-1185">Reference proteome</keyword>
<dbReference type="PANTHER" id="PTHR12215:SF23">
    <property type="entry name" value="L-AMINOADIPATE-SEMIALDEHYDE DEHYDROGENASE-PHOSPHOPANTETHEINYL TRANSFERASE"/>
    <property type="match status" value="1"/>
</dbReference>
<evidence type="ECO:0000256" key="7">
    <source>
        <dbReference type="ARBA" id="ARBA00048641"/>
    </source>
</evidence>
<dbReference type="InterPro" id="IPR050559">
    <property type="entry name" value="P-Pant_transferase_sf"/>
</dbReference>
<dbReference type="InterPro" id="IPR037143">
    <property type="entry name" value="4-PPantetheinyl_Trfase_dom_sf"/>
</dbReference>
<evidence type="ECO:0000313" key="12">
    <source>
        <dbReference type="WBParaSite" id="SSTP_0000049600.1"/>
    </source>
</evidence>
<reference evidence="12" key="1">
    <citation type="submission" date="2015-08" db="UniProtKB">
        <authorList>
            <consortium name="WormBaseParasite"/>
        </authorList>
    </citation>
    <scope>IDENTIFICATION</scope>
</reference>
<evidence type="ECO:0000256" key="3">
    <source>
        <dbReference type="ARBA" id="ARBA00016301"/>
    </source>
</evidence>
<dbReference type="Pfam" id="PF22624">
    <property type="entry name" value="AASDHPPT_N"/>
    <property type="match status" value="1"/>
</dbReference>
<feature type="domain" description="4'-phosphopantetheinyl transferase N-terminal" evidence="10">
    <location>
        <begin position="80"/>
        <end position="169"/>
    </location>
</feature>
<accession>A0A0K0DTD3</accession>
<dbReference type="PANTHER" id="PTHR12215">
    <property type="entry name" value="PHOSPHOPANTETHEINE TRANSFERASE"/>
    <property type="match status" value="1"/>
</dbReference>
<dbReference type="GO" id="GO:0005829">
    <property type="term" value="C:cytosol"/>
    <property type="evidence" value="ECO:0007669"/>
    <property type="project" value="TreeGrafter"/>
</dbReference>
<dbReference type="SUPFAM" id="SSF56214">
    <property type="entry name" value="4'-phosphopantetheinyl transferase"/>
    <property type="match status" value="2"/>
</dbReference>
<organism evidence="12">
    <name type="scientific">Strongyloides stercoralis</name>
    <name type="common">Threadworm</name>
    <dbReference type="NCBI Taxonomy" id="6248"/>
    <lineage>
        <taxon>Eukaryota</taxon>
        <taxon>Metazoa</taxon>
        <taxon>Ecdysozoa</taxon>
        <taxon>Nematoda</taxon>
        <taxon>Chromadorea</taxon>
        <taxon>Rhabditida</taxon>
        <taxon>Tylenchina</taxon>
        <taxon>Panagrolaimomorpha</taxon>
        <taxon>Strongyloidoidea</taxon>
        <taxon>Strongyloididae</taxon>
        <taxon>Strongyloides</taxon>
    </lineage>
</organism>
<dbReference type="STRING" id="6248.A0A0K0DTD3"/>
<dbReference type="WBParaSite" id="TCONS_00006612.p1">
    <property type="protein sequence ID" value="TCONS_00006612.p1"/>
    <property type="gene ID" value="XLOC_004744"/>
</dbReference>
<keyword evidence="4" id="KW-0808">Transferase</keyword>
<dbReference type="WBParaSite" id="SSTP_0000049600.1">
    <property type="protein sequence ID" value="SSTP_0000049600.1"/>
    <property type="gene ID" value="SSTP_0000049600"/>
</dbReference>
<dbReference type="GO" id="GO:0000287">
    <property type="term" value="F:magnesium ion binding"/>
    <property type="evidence" value="ECO:0007669"/>
    <property type="project" value="InterPro"/>
</dbReference>
<comment type="catalytic activity">
    <reaction evidence="7">
        <text>apo-[ACP] + CoA = holo-[ACP] + adenosine 3',5'-bisphosphate + H(+)</text>
        <dbReference type="Rhea" id="RHEA:12068"/>
        <dbReference type="Rhea" id="RHEA-COMP:9685"/>
        <dbReference type="Rhea" id="RHEA-COMP:9690"/>
        <dbReference type="ChEBI" id="CHEBI:15378"/>
        <dbReference type="ChEBI" id="CHEBI:29999"/>
        <dbReference type="ChEBI" id="CHEBI:57287"/>
        <dbReference type="ChEBI" id="CHEBI:58343"/>
        <dbReference type="ChEBI" id="CHEBI:64479"/>
        <dbReference type="EC" id="2.7.8.7"/>
    </reaction>
    <physiologicalReaction direction="left-to-right" evidence="7">
        <dbReference type="Rhea" id="RHEA:12069"/>
    </physiologicalReaction>
</comment>
<dbReference type="AlphaFoldDB" id="A0A0K0DTD3"/>
<evidence type="ECO:0000256" key="2">
    <source>
        <dbReference type="ARBA" id="ARBA00013172"/>
    </source>
</evidence>
<dbReference type="EC" id="2.7.8.7" evidence="2"/>
<protein>
    <recommendedName>
        <fullName evidence="3">L-aminoadipate-semialdehyde dehydrogenase-phosphopantetheinyl transferase</fullName>
        <ecNumber evidence="2">2.7.8.7</ecNumber>
    </recommendedName>
    <alternativeName>
        <fullName evidence="5">4'-phosphopantetheinyl transferase</fullName>
    </alternativeName>
    <alternativeName>
        <fullName evidence="6">Alpha-aminoadipic semialdehyde dehydrogenase-phosphopantetheinyl transferase</fullName>
    </alternativeName>
</protein>
<dbReference type="Proteomes" id="UP000035681">
    <property type="component" value="Unplaced"/>
</dbReference>